<dbReference type="EMBL" id="JOKM01000056">
    <property type="protein sequence ID" value="KGB23725.1"/>
    <property type="molecule type" value="Genomic_DNA"/>
</dbReference>
<dbReference type="Pfam" id="PF20159">
    <property type="entry name" value="YidB"/>
    <property type="match status" value="1"/>
</dbReference>
<evidence type="ECO:0000313" key="4">
    <source>
        <dbReference type="Proteomes" id="UP000029448"/>
    </source>
</evidence>
<dbReference type="PATRIC" id="fig|104102.11.peg.1313"/>
<proteinExistence type="predicted"/>
<keyword evidence="4" id="KW-1185">Reference proteome</keyword>
<dbReference type="Gene3D" id="1.10.10.690">
    <property type="entry name" value="YidB-like"/>
    <property type="match status" value="1"/>
</dbReference>
<accession>A0A094YNW6</accession>
<dbReference type="Proteomes" id="UP000029448">
    <property type="component" value="Unassembled WGS sequence"/>
</dbReference>
<organism evidence="2 4">
    <name type="scientific">Acetobacter tropicalis</name>
    <dbReference type="NCBI Taxonomy" id="104102"/>
    <lineage>
        <taxon>Bacteria</taxon>
        <taxon>Pseudomonadati</taxon>
        <taxon>Pseudomonadota</taxon>
        <taxon>Alphaproteobacteria</taxon>
        <taxon>Acetobacterales</taxon>
        <taxon>Acetobacteraceae</taxon>
        <taxon>Acetobacter</taxon>
    </lineage>
</organism>
<evidence type="ECO:0000313" key="2">
    <source>
        <dbReference type="EMBL" id="KGB23725.1"/>
    </source>
</evidence>
<gene>
    <name evidence="3" type="ORF">AD947_16335</name>
    <name evidence="2" type="ORF">AtDm6_1565</name>
    <name evidence="1" type="ORF">ATR01nite_28640</name>
</gene>
<reference evidence="3 5" key="2">
    <citation type="submission" date="2015-06" db="EMBL/GenBank/DDBJ databases">
        <title>Improved classification and identification of acetic acid bacteria using matrix-assisted laser desorption/ionization time-of-flight mass spectrometry; Gluconobacter nephelii and Gluconobacter uchimurae are later heterotypic synonyms of Gluconobacter japonicus and Gluconobacter oxydans, respectively.</title>
        <authorList>
            <person name="Li L."/>
            <person name="Cleenwerck I."/>
            <person name="De Vuyst L."/>
            <person name="Vandamme P."/>
        </authorList>
    </citation>
    <scope>NUCLEOTIDE SEQUENCE [LARGE SCALE GENOMIC DNA]</scope>
    <source>
        <strain evidence="3 5">LMG 1663</strain>
    </source>
</reference>
<protein>
    <submittedName>
        <fullName evidence="2">Uncharacterized protein</fullName>
    </submittedName>
</protein>
<dbReference type="InterPro" id="IPR045372">
    <property type="entry name" value="YidB"/>
</dbReference>
<dbReference type="EMBL" id="LHZT01000132">
    <property type="protein sequence ID" value="KXV55457.1"/>
    <property type="molecule type" value="Genomic_DNA"/>
</dbReference>
<dbReference type="OrthoDB" id="7278837at2"/>
<dbReference type="AlphaFoldDB" id="A0A094YNW6"/>
<name>A0A094YNW6_9PROT</name>
<dbReference type="SUPFAM" id="SSF140804">
    <property type="entry name" value="YidB-like"/>
    <property type="match status" value="1"/>
</dbReference>
<dbReference type="Proteomes" id="UP000075411">
    <property type="component" value="Unassembled WGS sequence"/>
</dbReference>
<comment type="caution">
    <text evidence="2">The sequence shown here is derived from an EMBL/GenBank/DDBJ whole genome shotgun (WGS) entry which is preliminary data.</text>
</comment>
<reference evidence="2 4" key="1">
    <citation type="submission" date="2014-06" db="EMBL/GenBank/DDBJ databases">
        <title>Functional and comparative genomic analyses of the Drosophila gut microbiota identify candidate symbiosis factors.</title>
        <authorList>
            <person name="Newell P.D."/>
            <person name="Chaston J.M."/>
            <person name="Douglas A.E."/>
        </authorList>
    </citation>
    <scope>NUCLEOTIDE SEQUENCE [LARGE SCALE GENOMIC DNA]</scope>
    <source>
        <strain evidence="2 4">DmCS_006</strain>
    </source>
</reference>
<evidence type="ECO:0000313" key="5">
    <source>
        <dbReference type="Proteomes" id="UP000075411"/>
    </source>
</evidence>
<dbReference type="EMBL" id="BJVR01000068">
    <property type="protein sequence ID" value="GEL51789.1"/>
    <property type="molecule type" value="Genomic_DNA"/>
</dbReference>
<evidence type="ECO:0000313" key="3">
    <source>
        <dbReference type="EMBL" id="KXV55457.1"/>
    </source>
</evidence>
<dbReference type="GeneID" id="89479893"/>
<sequence length="131" mass="14647">MKLSEQITSAATQVGDFLTFATQDESGLLSVINDILGPVPQPDHPSKLEERAQAVGMIDVIRYWQTTDKARSATPEEIQQFFTKSELDSISEQTGLSEEATMSMMCELLPRCIRRRALHMSFTRPAISDPE</sequence>
<evidence type="ECO:0000313" key="6">
    <source>
        <dbReference type="Proteomes" id="UP000321800"/>
    </source>
</evidence>
<evidence type="ECO:0000313" key="1">
    <source>
        <dbReference type="EMBL" id="GEL51789.1"/>
    </source>
</evidence>
<dbReference type="Proteomes" id="UP000321800">
    <property type="component" value="Unassembled WGS sequence"/>
</dbReference>
<reference evidence="1 6" key="3">
    <citation type="submission" date="2019-07" db="EMBL/GenBank/DDBJ databases">
        <title>Whole genome shotgun sequence of Acetobacter tropicalis NBRC 16470.</title>
        <authorList>
            <person name="Hosoyama A."/>
            <person name="Uohara A."/>
            <person name="Ohji S."/>
            <person name="Ichikawa N."/>
        </authorList>
    </citation>
    <scope>NUCLEOTIDE SEQUENCE [LARGE SCALE GENOMIC DNA]</scope>
    <source>
        <strain evidence="1 6">NBRC 16470</strain>
    </source>
</reference>
<dbReference type="RefSeq" id="WP_035379658.1">
    <property type="nucleotide sequence ID" value="NZ_BJVR01000068.1"/>
</dbReference>
<dbReference type="InterPro" id="IPR027405">
    <property type="entry name" value="YidB-like"/>
</dbReference>